<protein>
    <recommendedName>
        <fullName evidence="2">PTS EIIA type-4 domain-containing protein</fullName>
    </recommendedName>
</protein>
<evidence type="ECO:0000259" key="2">
    <source>
        <dbReference type="PROSITE" id="PS51096"/>
    </source>
</evidence>
<dbReference type="GO" id="GO:0016740">
    <property type="term" value="F:transferase activity"/>
    <property type="evidence" value="ECO:0007669"/>
    <property type="project" value="UniProtKB-KW"/>
</dbReference>
<sequence length="144" mass="15157">MEILLISHDGIASGAKKSAELILGPQENLHVIELTAVGGVGGFATKLIQYISSKITTSQNIIIISDLKNGSPYNTAVSYIINNDLADKVSLLTGMNLNMVLETIMLDGDSVTGIELNTVIGTAIDGISMMQPSDYNTAISTGDE</sequence>
<proteinExistence type="predicted"/>
<dbReference type="InterPro" id="IPR004701">
    <property type="entry name" value="PTS_EIIA_man-typ"/>
</dbReference>
<dbReference type="AlphaFoldDB" id="A0A7T2UPE3"/>
<keyword evidence="1" id="KW-0808">Transferase</keyword>
<feature type="domain" description="PTS EIIA type-4" evidence="2">
    <location>
        <begin position="1"/>
        <end position="144"/>
    </location>
</feature>
<organism evidence="3 4">
    <name type="scientific">Aeromonas allosaccharophila</name>
    <dbReference type="NCBI Taxonomy" id="656"/>
    <lineage>
        <taxon>Bacteria</taxon>
        <taxon>Pseudomonadati</taxon>
        <taxon>Pseudomonadota</taxon>
        <taxon>Gammaproteobacteria</taxon>
        <taxon>Aeromonadales</taxon>
        <taxon>Aeromonadaceae</taxon>
        <taxon>Aeromonas</taxon>
    </lineage>
</organism>
<evidence type="ECO:0000313" key="4">
    <source>
        <dbReference type="Proteomes" id="UP000595101"/>
    </source>
</evidence>
<dbReference type="GeneID" id="60785109"/>
<evidence type="ECO:0000256" key="1">
    <source>
        <dbReference type="ARBA" id="ARBA00022679"/>
    </source>
</evidence>
<evidence type="ECO:0000313" key="3">
    <source>
        <dbReference type="EMBL" id="QPR55943.1"/>
    </source>
</evidence>
<dbReference type="InterPro" id="IPR036662">
    <property type="entry name" value="PTS_EIIA_man-typ_sf"/>
</dbReference>
<dbReference type="PANTHER" id="PTHR33799">
    <property type="entry name" value="PTS PERMEASE-RELATED-RELATED"/>
    <property type="match status" value="1"/>
</dbReference>
<dbReference type="GO" id="GO:0016020">
    <property type="term" value="C:membrane"/>
    <property type="evidence" value="ECO:0007669"/>
    <property type="project" value="InterPro"/>
</dbReference>
<dbReference type="Proteomes" id="UP000595101">
    <property type="component" value="Chromosome"/>
</dbReference>
<gene>
    <name evidence="3" type="ORF">I6G90_05845</name>
</gene>
<reference evidence="3 4" key="1">
    <citation type="submission" date="2020-12" db="EMBL/GenBank/DDBJ databases">
        <title>FDA dAtabase for Regulatory Grade micrObial Sequences (FDA-ARGOS): Supporting development and validation of Infectious Disease Dx tests.</title>
        <authorList>
            <person name="Sproer C."/>
            <person name="Gronow S."/>
            <person name="Severitt S."/>
            <person name="Schroder I."/>
            <person name="Tallon L."/>
            <person name="Sadzewicz L."/>
            <person name="Zhao X."/>
            <person name="Boylan J."/>
            <person name="Ott S."/>
            <person name="Bowen H."/>
            <person name="Vavikolanu K."/>
            <person name="Mehta A."/>
            <person name="Aluvathingal J."/>
            <person name="Nadendla S."/>
            <person name="Lowell S."/>
            <person name="Myers T."/>
            <person name="Yan Y."/>
            <person name="Sichtig H."/>
        </authorList>
    </citation>
    <scope>NUCLEOTIDE SEQUENCE [LARGE SCALE GENOMIC DNA]</scope>
    <source>
        <strain evidence="3 4">FDAARGOS_933</strain>
    </source>
</reference>
<dbReference type="KEGG" id="aall:I6G90_05845"/>
<dbReference type="SUPFAM" id="SSF53062">
    <property type="entry name" value="PTS system fructose IIA component-like"/>
    <property type="match status" value="1"/>
</dbReference>
<dbReference type="RefSeq" id="WP_197930225.1">
    <property type="nucleotide sequence ID" value="NZ_CP065745.1"/>
</dbReference>
<dbReference type="GO" id="GO:0009401">
    <property type="term" value="P:phosphoenolpyruvate-dependent sugar phosphotransferase system"/>
    <property type="evidence" value="ECO:0007669"/>
    <property type="project" value="InterPro"/>
</dbReference>
<dbReference type="Pfam" id="PF03610">
    <property type="entry name" value="EIIA-man"/>
    <property type="match status" value="1"/>
</dbReference>
<dbReference type="PROSITE" id="PS51096">
    <property type="entry name" value="PTS_EIIA_TYPE_4"/>
    <property type="match status" value="1"/>
</dbReference>
<dbReference type="InterPro" id="IPR051471">
    <property type="entry name" value="Bacterial_PTS_sugar_comp"/>
</dbReference>
<dbReference type="Gene3D" id="3.40.50.510">
    <property type="entry name" value="Phosphotransferase system, mannose-type IIA component"/>
    <property type="match status" value="1"/>
</dbReference>
<dbReference type="EMBL" id="CP065745">
    <property type="protein sequence ID" value="QPR55943.1"/>
    <property type="molecule type" value="Genomic_DNA"/>
</dbReference>
<name>A0A7T2UPE3_9GAMM</name>
<accession>A0A7T2UPE3</accession>
<dbReference type="PANTHER" id="PTHR33799:SF1">
    <property type="entry name" value="PTS SYSTEM MANNOSE-SPECIFIC EIIAB COMPONENT-RELATED"/>
    <property type="match status" value="1"/>
</dbReference>